<protein>
    <recommendedName>
        <fullName evidence="6">Fatty acid hydroxylase domain-containing protein</fullName>
    </recommendedName>
</protein>
<comment type="caution">
    <text evidence="7">The sequence shown here is derived from an EMBL/GenBank/DDBJ whole genome shotgun (WGS) entry which is preliminary data.</text>
</comment>
<evidence type="ECO:0000259" key="6">
    <source>
        <dbReference type="Pfam" id="PF04116"/>
    </source>
</evidence>
<dbReference type="InterPro" id="IPR050307">
    <property type="entry name" value="Sterol_Desaturase_Related"/>
</dbReference>
<comment type="subcellular location">
    <subcellularLocation>
        <location evidence="1">Membrane</location>
    </subcellularLocation>
</comment>
<evidence type="ECO:0000256" key="4">
    <source>
        <dbReference type="ARBA" id="ARBA00023136"/>
    </source>
</evidence>
<feature type="transmembrane region" description="Helical" evidence="5">
    <location>
        <begin position="188"/>
        <end position="208"/>
    </location>
</feature>
<feature type="transmembrane region" description="Helical" evidence="5">
    <location>
        <begin position="40"/>
        <end position="61"/>
    </location>
</feature>
<dbReference type="Pfam" id="PF04116">
    <property type="entry name" value="FA_hydroxylase"/>
    <property type="match status" value="1"/>
</dbReference>
<accession>A0A8S1DGZ3</accession>
<dbReference type="GO" id="GO:0016020">
    <property type="term" value="C:membrane"/>
    <property type="evidence" value="ECO:0007669"/>
    <property type="project" value="UniProtKB-SubCell"/>
</dbReference>
<reference evidence="7 8" key="1">
    <citation type="submission" date="2020-04" db="EMBL/GenBank/DDBJ databases">
        <authorList>
            <person name="Alioto T."/>
            <person name="Alioto T."/>
            <person name="Gomez Garrido J."/>
        </authorList>
    </citation>
    <scope>NUCLEOTIDE SEQUENCE [LARGE SCALE GENOMIC DNA]</scope>
</reference>
<dbReference type="OrthoDB" id="408954at2759"/>
<feature type="transmembrane region" description="Helical" evidence="5">
    <location>
        <begin position="229"/>
        <end position="248"/>
    </location>
</feature>
<dbReference type="InterPro" id="IPR006694">
    <property type="entry name" value="Fatty_acid_hydroxylase"/>
</dbReference>
<proteinExistence type="predicted"/>
<feature type="transmembrane region" description="Helical" evidence="5">
    <location>
        <begin position="254"/>
        <end position="276"/>
    </location>
</feature>
<name>A0A8S1DGZ3_9INSE</name>
<evidence type="ECO:0000256" key="2">
    <source>
        <dbReference type="ARBA" id="ARBA00022692"/>
    </source>
</evidence>
<dbReference type="Proteomes" id="UP000494165">
    <property type="component" value="Unassembled WGS sequence"/>
</dbReference>
<keyword evidence="4 5" id="KW-0472">Membrane</keyword>
<feature type="transmembrane region" description="Helical" evidence="5">
    <location>
        <begin position="96"/>
        <end position="121"/>
    </location>
</feature>
<keyword evidence="8" id="KW-1185">Reference proteome</keyword>
<dbReference type="GO" id="GO:0005506">
    <property type="term" value="F:iron ion binding"/>
    <property type="evidence" value="ECO:0007669"/>
    <property type="project" value="InterPro"/>
</dbReference>
<dbReference type="PANTHER" id="PTHR11863">
    <property type="entry name" value="STEROL DESATURASE"/>
    <property type="match status" value="1"/>
</dbReference>
<gene>
    <name evidence="7" type="ORF">CLODIP_2_CD06859</name>
</gene>
<keyword evidence="2 5" id="KW-0812">Transmembrane</keyword>
<keyword evidence="3 5" id="KW-1133">Transmembrane helix</keyword>
<organism evidence="7 8">
    <name type="scientific">Cloeon dipterum</name>
    <dbReference type="NCBI Taxonomy" id="197152"/>
    <lineage>
        <taxon>Eukaryota</taxon>
        <taxon>Metazoa</taxon>
        <taxon>Ecdysozoa</taxon>
        <taxon>Arthropoda</taxon>
        <taxon>Hexapoda</taxon>
        <taxon>Insecta</taxon>
        <taxon>Pterygota</taxon>
        <taxon>Palaeoptera</taxon>
        <taxon>Ephemeroptera</taxon>
        <taxon>Pisciforma</taxon>
        <taxon>Baetidae</taxon>
        <taxon>Cloeon</taxon>
    </lineage>
</organism>
<dbReference type="GO" id="GO:0016491">
    <property type="term" value="F:oxidoreductase activity"/>
    <property type="evidence" value="ECO:0007669"/>
    <property type="project" value="InterPro"/>
</dbReference>
<dbReference type="GO" id="GO:0008610">
    <property type="term" value="P:lipid biosynthetic process"/>
    <property type="evidence" value="ECO:0007669"/>
    <property type="project" value="InterPro"/>
</dbReference>
<sequence length="357" mass="40856">MLSIRNILARARNVAANSVRKMSSCAAEAKTKVVHQPPSLLASLGSLLAVISTALIFFAAFRNTLTWHLQRFWGASGDFWQSQWDRLLDTFGEDPLAFWVFGTTILTMAVYWLVGGIYILLDVTNRPMCLRKYKIQPGTNEPVDKPRLFRVLSQVLFNQLAVGIPTAYLSFSLMEWRGYPPLRELPTFHWVLAEMAFLILIEEFGFYYSHRLLHSKNLYKIIHKKHHEWTAPIAVTAIYCHPIEHIFSNLVPPFLGVFILGSHLATSWLWFCLAILSTLNAHSGYHLPFFPSPEAHDFHHLKFNQCFGVLGILDRLHGTDTVFRSTQAYNRHLMMLSLLPVREAFPENTKGSSKKNN</sequence>
<dbReference type="AlphaFoldDB" id="A0A8S1DGZ3"/>
<evidence type="ECO:0000313" key="7">
    <source>
        <dbReference type="EMBL" id="CAB3381608.1"/>
    </source>
</evidence>
<feature type="transmembrane region" description="Helical" evidence="5">
    <location>
        <begin position="155"/>
        <end position="176"/>
    </location>
</feature>
<feature type="domain" description="Fatty acid hydroxylase" evidence="6">
    <location>
        <begin position="196"/>
        <end position="319"/>
    </location>
</feature>
<evidence type="ECO:0000256" key="3">
    <source>
        <dbReference type="ARBA" id="ARBA00022989"/>
    </source>
</evidence>
<evidence type="ECO:0000256" key="5">
    <source>
        <dbReference type="SAM" id="Phobius"/>
    </source>
</evidence>
<dbReference type="EMBL" id="CADEPI010000239">
    <property type="protein sequence ID" value="CAB3381608.1"/>
    <property type="molecule type" value="Genomic_DNA"/>
</dbReference>
<evidence type="ECO:0000313" key="8">
    <source>
        <dbReference type="Proteomes" id="UP000494165"/>
    </source>
</evidence>
<evidence type="ECO:0000256" key="1">
    <source>
        <dbReference type="ARBA" id="ARBA00004370"/>
    </source>
</evidence>